<dbReference type="SUPFAM" id="SSF52540">
    <property type="entry name" value="P-loop containing nucleoside triphosphate hydrolases"/>
    <property type="match status" value="1"/>
</dbReference>
<dbReference type="GO" id="GO:0009898">
    <property type="term" value="C:cytoplasmic side of plasma membrane"/>
    <property type="evidence" value="ECO:0007669"/>
    <property type="project" value="TreeGrafter"/>
</dbReference>
<dbReference type="Pfam" id="PF01656">
    <property type="entry name" value="CbiA"/>
    <property type="match status" value="1"/>
</dbReference>
<dbReference type="AlphaFoldDB" id="A0A9D1APR1"/>
<dbReference type="Gene3D" id="3.40.50.300">
    <property type="entry name" value="P-loop containing nucleotide triphosphate hydrolases"/>
    <property type="match status" value="1"/>
</dbReference>
<gene>
    <name evidence="2" type="ORF">IAA53_00180</name>
</gene>
<proteinExistence type="predicted"/>
<evidence type="ECO:0000313" key="2">
    <source>
        <dbReference type="EMBL" id="HIR49697.1"/>
    </source>
</evidence>
<feature type="domain" description="CobQ/CobB/MinD/ParA nucleotide binding" evidence="1">
    <location>
        <begin position="62"/>
        <end position="282"/>
    </location>
</feature>
<reference evidence="2" key="1">
    <citation type="submission" date="2020-10" db="EMBL/GenBank/DDBJ databases">
        <authorList>
            <person name="Gilroy R."/>
        </authorList>
    </citation>
    <scope>NUCLEOTIDE SEQUENCE</scope>
    <source>
        <strain evidence="2">ChiBcec15-4380</strain>
    </source>
</reference>
<dbReference type="InterPro" id="IPR027417">
    <property type="entry name" value="P-loop_NTPase"/>
</dbReference>
<dbReference type="EMBL" id="DVHE01000002">
    <property type="protein sequence ID" value="HIR49697.1"/>
    <property type="molecule type" value="Genomic_DNA"/>
</dbReference>
<dbReference type="EC" id="2.7.1.25" evidence="2"/>
<comment type="caution">
    <text evidence="2">The sequence shown here is derived from an EMBL/GenBank/DDBJ whole genome shotgun (WGS) entry which is preliminary data.</text>
</comment>
<keyword evidence="2" id="KW-0808">Transferase</keyword>
<keyword evidence="2" id="KW-0418">Kinase</keyword>
<dbReference type="Proteomes" id="UP000824239">
    <property type="component" value="Unassembled WGS sequence"/>
</dbReference>
<dbReference type="PANTHER" id="PTHR43384:SF3">
    <property type="entry name" value="AAA+ ATPASE DOMAIN-CONTAINING PROTEIN"/>
    <property type="match status" value="1"/>
</dbReference>
<organism evidence="2 3">
    <name type="scientific">Candidatus Avoscillospira avicola</name>
    <dbReference type="NCBI Taxonomy" id="2840706"/>
    <lineage>
        <taxon>Bacteria</taxon>
        <taxon>Bacillati</taxon>
        <taxon>Bacillota</taxon>
        <taxon>Clostridia</taxon>
        <taxon>Eubacteriales</taxon>
        <taxon>Oscillospiraceae</taxon>
        <taxon>Oscillospiraceae incertae sedis</taxon>
        <taxon>Candidatus Avoscillospira</taxon>
    </lineage>
</organism>
<accession>A0A9D1APR1</accession>
<protein>
    <submittedName>
        <fullName evidence="2">Adenylyl-sulfate kinase</fullName>
        <ecNumber evidence="2">2.7.1.25</ecNumber>
    </submittedName>
</protein>
<reference evidence="2" key="2">
    <citation type="journal article" date="2021" name="PeerJ">
        <title>Extensive microbial diversity within the chicken gut microbiome revealed by metagenomics and culture.</title>
        <authorList>
            <person name="Gilroy R."/>
            <person name="Ravi A."/>
            <person name="Getino M."/>
            <person name="Pursley I."/>
            <person name="Horton D.L."/>
            <person name="Alikhan N.F."/>
            <person name="Baker D."/>
            <person name="Gharbi K."/>
            <person name="Hall N."/>
            <person name="Watson M."/>
            <person name="Adriaenssens E.M."/>
            <person name="Foster-Nyarko E."/>
            <person name="Jarju S."/>
            <person name="Secka A."/>
            <person name="Antonio M."/>
            <person name="Oren A."/>
            <person name="Chaudhuri R.R."/>
            <person name="La Ragione R."/>
            <person name="Hildebrand F."/>
            <person name="Pallen M.J."/>
        </authorList>
    </citation>
    <scope>NUCLEOTIDE SEQUENCE</scope>
    <source>
        <strain evidence="2">ChiBcec15-4380</strain>
    </source>
</reference>
<dbReference type="GO" id="GO:0016887">
    <property type="term" value="F:ATP hydrolysis activity"/>
    <property type="evidence" value="ECO:0007669"/>
    <property type="project" value="TreeGrafter"/>
</dbReference>
<evidence type="ECO:0000259" key="1">
    <source>
        <dbReference type="Pfam" id="PF01656"/>
    </source>
</evidence>
<name>A0A9D1APR1_9FIRM</name>
<evidence type="ECO:0000313" key="3">
    <source>
        <dbReference type="Proteomes" id="UP000824239"/>
    </source>
</evidence>
<dbReference type="GO" id="GO:0051782">
    <property type="term" value="P:negative regulation of cell division"/>
    <property type="evidence" value="ECO:0007669"/>
    <property type="project" value="TreeGrafter"/>
</dbReference>
<dbReference type="GO" id="GO:0005829">
    <property type="term" value="C:cytosol"/>
    <property type="evidence" value="ECO:0007669"/>
    <property type="project" value="TreeGrafter"/>
</dbReference>
<sequence length="318" mass="33975">MGLFHCPVGAAGRGGDGCIDCGLCVAGSKAERAEATRRIRAYIRATAQQDTRRFIRKIALCGKGGAGKSTVTALLSKALEHLGYESFVIDTDHSNAGLWRKLGLSQAPPPIYGLEGAEKEALLGWMSQELIAFDEVPLAVAPAVGRRRLLAVGKLEDPLEGCACAMGAYARQLIQNLATGDGQMVLADQEAGVESFGRGVEAACDTVLIVVEPSGESLQLAAKIQEMAQGLGIRRVRAILNKIESQAQLDYMEEALSDAGVRYLGYISAAPQVSMANLRGMPPEDPAALAQVEQMAKLMLDEAEMRYLRRDKKGEVPC</sequence>
<dbReference type="InterPro" id="IPR050625">
    <property type="entry name" value="ParA/MinD_ATPase"/>
</dbReference>
<dbReference type="InterPro" id="IPR002586">
    <property type="entry name" value="CobQ/CobB/MinD/ParA_Nub-bd_dom"/>
</dbReference>
<dbReference type="GO" id="GO:0004020">
    <property type="term" value="F:adenylylsulfate kinase activity"/>
    <property type="evidence" value="ECO:0007669"/>
    <property type="project" value="UniProtKB-EC"/>
</dbReference>
<dbReference type="GO" id="GO:0005524">
    <property type="term" value="F:ATP binding"/>
    <property type="evidence" value="ECO:0007669"/>
    <property type="project" value="TreeGrafter"/>
</dbReference>
<dbReference type="PANTHER" id="PTHR43384">
    <property type="entry name" value="SEPTUM SITE-DETERMINING PROTEIN MIND HOMOLOG, CHLOROPLASTIC-RELATED"/>
    <property type="match status" value="1"/>
</dbReference>